<keyword evidence="2" id="KW-1185">Reference proteome</keyword>
<evidence type="ECO:0000313" key="1">
    <source>
        <dbReference type="EMBL" id="CAK9883405.1"/>
    </source>
</evidence>
<dbReference type="EMBL" id="OZ023710">
    <property type="protein sequence ID" value="CAK9883405.1"/>
    <property type="molecule type" value="Genomic_DNA"/>
</dbReference>
<gene>
    <name evidence="1" type="ORF">CSSPJE1EN2_LOCUS24656</name>
</gene>
<organism evidence="1 2">
    <name type="scientific">Sphagnum jensenii</name>
    <dbReference type="NCBI Taxonomy" id="128206"/>
    <lineage>
        <taxon>Eukaryota</taxon>
        <taxon>Viridiplantae</taxon>
        <taxon>Streptophyta</taxon>
        <taxon>Embryophyta</taxon>
        <taxon>Bryophyta</taxon>
        <taxon>Sphagnophytina</taxon>
        <taxon>Sphagnopsida</taxon>
        <taxon>Sphagnales</taxon>
        <taxon>Sphagnaceae</taxon>
        <taxon>Sphagnum</taxon>
    </lineage>
</organism>
<name>A0ABP1C3H0_9BRYO</name>
<evidence type="ECO:0000313" key="2">
    <source>
        <dbReference type="Proteomes" id="UP001497522"/>
    </source>
</evidence>
<accession>A0ABP1C3H0</accession>
<dbReference type="Proteomes" id="UP001497522">
    <property type="component" value="Chromosome 9"/>
</dbReference>
<sequence>MVTLDRMGRSNEMGLVLVRPVQTTSRTVSTSGHRRNLDCRGGSGFCTKESHNRLLVEIPKFEKSTFPNCVPRVDFESCRGEAEALLDRSDNVKVKDENVEDVVR</sequence>
<proteinExistence type="predicted"/>
<reference evidence="1" key="1">
    <citation type="submission" date="2024-03" db="EMBL/GenBank/DDBJ databases">
        <authorList>
            <consortium name="ELIXIR-Norway"/>
            <consortium name="Elixir Norway"/>
        </authorList>
    </citation>
    <scope>NUCLEOTIDE SEQUENCE</scope>
</reference>
<protein>
    <submittedName>
        <fullName evidence="1">Uncharacterized protein</fullName>
    </submittedName>
</protein>